<name>A0A4D6MI37_VIGUN</name>
<evidence type="ECO:0000313" key="2">
    <source>
        <dbReference type="Proteomes" id="UP000501690"/>
    </source>
</evidence>
<dbReference type="GO" id="GO:0051011">
    <property type="term" value="F:microtubule minus-end binding"/>
    <property type="evidence" value="ECO:0007669"/>
    <property type="project" value="InterPro"/>
</dbReference>
<organism evidence="1 2">
    <name type="scientific">Vigna unguiculata</name>
    <name type="common">Cowpea</name>
    <dbReference type="NCBI Taxonomy" id="3917"/>
    <lineage>
        <taxon>Eukaryota</taxon>
        <taxon>Viridiplantae</taxon>
        <taxon>Streptophyta</taxon>
        <taxon>Embryophyta</taxon>
        <taxon>Tracheophyta</taxon>
        <taxon>Spermatophyta</taxon>
        <taxon>Magnoliopsida</taxon>
        <taxon>eudicotyledons</taxon>
        <taxon>Gunneridae</taxon>
        <taxon>Pentapetalae</taxon>
        <taxon>rosids</taxon>
        <taxon>fabids</taxon>
        <taxon>Fabales</taxon>
        <taxon>Fabaceae</taxon>
        <taxon>Papilionoideae</taxon>
        <taxon>50 kb inversion clade</taxon>
        <taxon>NPAAA clade</taxon>
        <taxon>indigoferoid/millettioid clade</taxon>
        <taxon>Phaseoleae</taxon>
        <taxon>Vigna</taxon>
    </lineage>
</organism>
<dbReference type="PANTHER" id="PTHR14352:SF2">
    <property type="entry name" value="HAUS AUGMIN-LIKE COMPLEX SUBUNIT 7"/>
    <property type="match status" value="1"/>
</dbReference>
<dbReference type="InterPro" id="IPR029711">
    <property type="entry name" value="Haus7-like"/>
</dbReference>
<dbReference type="EMBL" id="CP039351">
    <property type="protein sequence ID" value="QCE00688.1"/>
    <property type="molecule type" value="Genomic_DNA"/>
</dbReference>
<sequence>MAPRQMEEIWKKLADLNYPRANAPAQSLLFAGMERYALLEWLFFRDPIFCFASVSPFICYVFEEVFLPENKLVETGVAGTAKYILSIPVNVKKKCFGTYAYNRLLGDKSPFSQQNLQGDSLDGDEETSRIQYLAEIAKFLGITTTVDTEAIQFLGNLRNLRDSHAALAFGSSETSDGPSSVTRIISECESALTVLNRDLGILSASIAREQGEKMNI</sequence>
<gene>
    <name evidence="1" type="ORF">DEO72_LG7g1978</name>
</gene>
<dbReference type="PANTHER" id="PTHR14352">
    <property type="entry name" value="HAUS AUGMIN-LIKE COMPLEX SUBUNIT 7"/>
    <property type="match status" value="1"/>
</dbReference>
<keyword evidence="2" id="KW-1185">Reference proteome</keyword>
<reference evidence="1 2" key="1">
    <citation type="submission" date="2019-04" db="EMBL/GenBank/DDBJ databases">
        <title>An improved genome assembly and genetic linkage map for asparagus bean, Vigna unguiculata ssp. sesquipedialis.</title>
        <authorList>
            <person name="Xia Q."/>
            <person name="Zhang R."/>
            <person name="Dong Y."/>
        </authorList>
    </citation>
    <scope>NUCLEOTIDE SEQUENCE [LARGE SCALE GENOMIC DNA]</scope>
    <source>
        <tissue evidence="1">Leaf</tissue>
    </source>
</reference>
<dbReference type="AlphaFoldDB" id="A0A4D6MI37"/>
<protein>
    <submittedName>
        <fullName evidence="1">Plant AUGMIN subunit 7</fullName>
    </submittedName>
</protein>
<dbReference type="Proteomes" id="UP000501690">
    <property type="component" value="Linkage Group LG7"/>
</dbReference>
<dbReference type="InterPro" id="IPR010604">
    <property type="entry name" value="Plant_AUG7"/>
</dbReference>
<accession>A0A4D6MI37</accession>
<dbReference type="GO" id="GO:0051225">
    <property type="term" value="P:spindle assembly"/>
    <property type="evidence" value="ECO:0007669"/>
    <property type="project" value="TreeGrafter"/>
</dbReference>
<dbReference type="GO" id="GO:0031023">
    <property type="term" value="P:microtubule organizing center organization"/>
    <property type="evidence" value="ECO:0007669"/>
    <property type="project" value="TreeGrafter"/>
</dbReference>
<dbReference type="GO" id="GO:0070652">
    <property type="term" value="C:HAUS complex"/>
    <property type="evidence" value="ECO:0007669"/>
    <property type="project" value="TreeGrafter"/>
</dbReference>
<evidence type="ECO:0000313" key="1">
    <source>
        <dbReference type="EMBL" id="QCE00688.1"/>
    </source>
</evidence>
<proteinExistence type="predicted"/>
<dbReference type="Pfam" id="PF06694">
    <property type="entry name" value="Plant_NMP1"/>
    <property type="match status" value="2"/>
</dbReference>